<evidence type="ECO:0000256" key="2">
    <source>
        <dbReference type="ARBA" id="ARBA00009226"/>
    </source>
</evidence>
<evidence type="ECO:0000256" key="3">
    <source>
        <dbReference type="ARBA" id="ARBA00021897"/>
    </source>
</evidence>
<dbReference type="GO" id="GO:0071973">
    <property type="term" value="P:bacterial-type flagellum-dependent cell motility"/>
    <property type="evidence" value="ECO:0007669"/>
    <property type="project" value="InterPro"/>
</dbReference>
<evidence type="ECO:0000256" key="4">
    <source>
        <dbReference type="ARBA" id="ARBA00022475"/>
    </source>
</evidence>
<keyword evidence="5" id="KW-0145">Chemotaxis</keyword>
<keyword evidence="7" id="KW-0472">Membrane</keyword>
<evidence type="ECO:0000259" key="9">
    <source>
        <dbReference type="Pfam" id="PF01052"/>
    </source>
</evidence>
<dbReference type="EMBL" id="QXCT01000001">
    <property type="protein sequence ID" value="MDW9253407.1"/>
    <property type="molecule type" value="Genomic_DNA"/>
</dbReference>
<evidence type="ECO:0000256" key="1">
    <source>
        <dbReference type="ARBA" id="ARBA00004413"/>
    </source>
</evidence>
<dbReference type="InterPro" id="IPR001543">
    <property type="entry name" value="FliN-like_C"/>
</dbReference>
<dbReference type="SUPFAM" id="SSF101801">
    <property type="entry name" value="Surface presentation of antigens (SPOA)"/>
    <property type="match status" value="1"/>
</dbReference>
<proteinExistence type="inferred from homology"/>
<dbReference type="GeneID" id="45117672"/>
<dbReference type="InterPro" id="IPR051469">
    <property type="entry name" value="FliN/MopA/SpaO"/>
</dbReference>
<comment type="subcellular location">
    <subcellularLocation>
        <location evidence="1">Cell membrane</location>
        <topology evidence="1">Peripheral membrane protein</topology>
        <orientation evidence="1">Cytoplasmic side</orientation>
    </subcellularLocation>
</comment>
<dbReference type="InterPro" id="IPR012826">
    <property type="entry name" value="FliN"/>
</dbReference>
<dbReference type="PRINTS" id="PR00956">
    <property type="entry name" value="FLGMOTORFLIN"/>
</dbReference>
<dbReference type="InterPro" id="IPR001172">
    <property type="entry name" value="FliN_T3SS_HrcQb"/>
</dbReference>
<dbReference type="GO" id="GO:0009425">
    <property type="term" value="C:bacterial-type flagellum basal body"/>
    <property type="evidence" value="ECO:0007669"/>
    <property type="project" value="InterPro"/>
</dbReference>
<keyword evidence="10" id="KW-0282">Flagellum</keyword>
<feature type="domain" description="Flagellar motor switch protein FliN-like C-terminal" evidence="9">
    <location>
        <begin position="39"/>
        <end position="107"/>
    </location>
</feature>
<dbReference type="RefSeq" id="WP_009894823.1">
    <property type="nucleotide sequence ID" value="NZ_CM125683.1"/>
</dbReference>
<dbReference type="Proteomes" id="UP001272137">
    <property type="component" value="Unassembled WGS sequence"/>
</dbReference>
<dbReference type="Pfam" id="PF01052">
    <property type="entry name" value="FliMN_C"/>
    <property type="match status" value="1"/>
</dbReference>
<organism evidence="10 11">
    <name type="scientific">Burkholderia thailandensis</name>
    <dbReference type="NCBI Taxonomy" id="57975"/>
    <lineage>
        <taxon>Bacteria</taxon>
        <taxon>Pseudomonadati</taxon>
        <taxon>Pseudomonadota</taxon>
        <taxon>Betaproteobacteria</taxon>
        <taxon>Burkholderiales</taxon>
        <taxon>Burkholderiaceae</taxon>
        <taxon>Burkholderia</taxon>
        <taxon>pseudomallei group</taxon>
    </lineage>
</organism>
<keyword evidence="10" id="KW-0969">Cilium</keyword>
<accession>A0AAW9CTA7</accession>
<dbReference type="InterPro" id="IPR036429">
    <property type="entry name" value="SpoA-like_sf"/>
</dbReference>
<keyword evidence="10" id="KW-0966">Cell projection</keyword>
<reference evidence="10" key="1">
    <citation type="submission" date="2018-08" db="EMBL/GenBank/DDBJ databases">
        <title>Identification of Burkholderia cepacia strains that express a Burkholderia pseudomallei-like capsular polysaccharide.</title>
        <authorList>
            <person name="Burtnick M.N."/>
            <person name="Vongsouvath M."/>
            <person name="Newton P."/>
            <person name="Wuthiekanun V."/>
            <person name="Limmathurotsakul D."/>
            <person name="Brett P.J."/>
            <person name="Chantratita N."/>
            <person name="Dance D.A."/>
        </authorList>
    </citation>
    <scope>NUCLEOTIDE SEQUENCE</scope>
    <source>
        <strain evidence="10">SBXCC001</strain>
    </source>
</reference>
<name>A0AAW9CTA7_BURTH</name>
<sequence>MDSNEPNDLDALLDDLPTDAPADTATTADAPRRDPRHLLAKIPVQLTLEVGTATVSLAELMNIDEGTVLELDRLAGEPLLVKVNGTTVGHAEVVVSGENYGLKIIDLENLGDFAP</sequence>
<dbReference type="AlphaFoldDB" id="A0AAW9CTA7"/>
<feature type="compositionally biased region" description="Acidic residues" evidence="8">
    <location>
        <begin position="1"/>
        <end position="17"/>
    </location>
</feature>
<dbReference type="KEGG" id="btha:DR62_5079"/>
<dbReference type="GO" id="GO:0003774">
    <property type="term" value="F:cytoskeletal motor activity"/>
    <property type="evidence" value="ECO:0007669"/>
    <property type="project" value="InterPro"/>
</dbReference>
<dbReference type="PANTHER" id="PTHR43484:SF1">
    <property type="entry name" value="FLAGELLAR MOTOR SWITCH PROTEIN FLIN"/>
    <property type="match status" value="1"/>
</dbReference>
<comment type="caution">
    <text evidence="10">The sequence shown here is derived from an EMBL/GenBank/DDBJ whole genome shotgun (WGS) entry which is preliminary data.</text>
</comment>
<keyword evidence="6" id="KW-0283">Flagellar rotation</keyword>
<evidence type="ECO:0000256" key="6">
    <source>
        <dbReference type="ARBA" id="ARBA00022779"/>
    </source>
</evidence>
<keyword evidence="4" id="KW-1003">Cell membrane</keyword>
<feature type="region of interest" description="Disordered" evidence="8">
    <location>
        <begin position="1"/>
        <end position="34"/>
    </location>
</feature>
<dbReference type="PANTHER" id="PTHR43484">
    <property type="match status" value="1"/>
</dbReference>
<evidence type="ECO:0000256" key="7">
    <source>
        <dbReference type="ARBA" id="ARBA00023136"/>
    </source>
</evidence>
<comment type="similarity">
    <text evidence="2">Belongs to the FliN/MopA/SpaO family.</text>
</comment>
<dbReference type="Gene3D" id="2.30.330.10">
    <property type="entry name" value="SpoA-like"/>
    <property type="match status" value="1"/>
</dbReference>
<dbReference type="GO" id="GO:0006935">
    <property type="term" value="P:chemotaxis"/>
    <property type="evidence" value="ECO:0007669"/>
    <property type="project" value="UniProtKB-KW"/>
</dbReference>
<dbReference type="NCBIfam" id="TIGR02480">
    <property type="entry name" value="fliN"/>
    <property type="match status" value="1"/>
</dbReference>
<evidence type="ECO:0000256" key="8">
    <source>
        <dbReference type="SAM" id="MobiDB-lite"/>
    </source>
</evidence>
<evidence type="ECO:0000313" key="11">
    <source>
        <dbReference type="Proteomes" id="UP001272137"/>
    </source>
</evidence>
<evidence type="ECO:0000313" key="10">
    <source>
        <dbReference type="EMBL" id="MDW9253407.1"/>
    </source>
</evidence>
<feature type="compositionally biased region" description="Low complexity" evidence="8">
    <location>
        <begin position="18"/>
        <end position="29"/>
    </location>
</feature>
<gene>
    <name evidence="10" type="ORF">C7S16_5841</name>
</gene>
<evidence type="ECO:0000256" key="5">
    <source>
        <dbReference type="ARBA" id="ARBA00022500"/>
    </source>
</evidence>
<dbReference type="GO" id="GO:0005886">
    <property type="term" value="C:plasma membrane"/>
    <property type="evidence" value="ECO:0007669"/>
    <property type="project" value="UniProtKB-SubCell"/>
</dbReference>
<protein>
    <recommendedName>
        <fullName evidence="3">Flagellar motor switch protein FliN</fullName>
    </recommendedName>
</protein>